<organism evidence="2 3">
    <name type="scientific">Podila minutissima</name>
    <dbReference type="NCBI Taxonomy" id="64525"/>
    <lineage>
        <taxon>Eukaryota</taxon>
        <taxon>Fungi</taxon>
        <taxon>Fungi incertae sedis</taxon>
        <taxon>Mucoromycota</taxon>
        <taxon>Mortierellomycotina</taxon>
        <taxon>Mortierellomycetes</taxon>
        <taxon>Mortierellales</taxon>
        <taxon>Mortierellaceae</taxon>
        <taxon>Podila</taxon>
    </lineage>
</organism>
<reference evidence="2" key="1">
    <citation type="journal article" date="2020" name="Fungal Divers.">
        <title>Resolving the Mortierellaceae phylogeny through synthesis of multi-gene phylogenetics and phylogenomics.</title>
        <authorList>
            <person name="Vandepol N."/>
            <person name="Liber J."/>
            <person name="Desiro A."/>
            <person name="Na H."/>
            <person name="Kennedy M."/>
            <person name="Barry K."/>
            <person name="Grigoriev I.V."/>
            <person name="Miller A.N."/>
            <person name="O'Donnell K."/>
            <person name="Stajich J.E."/>
            <person name="Bonito G."/>
        </authorList>
    </citation>
    <scope>NUCLEOTIDE SEQUENCE</scope>
    <source>
        <strain evidence="2">NVP1</strain>
    </source>
</reference>
<dbReference type="InterPro" id="IPR016040">
    <property type="entry name" value="NAD(P)-bd_dom"/>
</dbReference>
<proteinExistence type="predicted"/>
<name>A0A9P5ST16_9FUNG</name>
<dbReference type="GO" id="GO:0005739">
    <property type="term" value="C:mitochondrion"/>
    <property type="evidence" value="ECO:0007669"/>
    <property type="project" value="TreeGrafter"/>
</dbReference>
<keyword evidence="3" id="KW-1185">Reference proteome</keyword>
<comment type="caution">
    <text evidence="2">The sequence shown here is derived from an EMBL/GenBank/DDBJ whole genome shotgun (WGS) entry which is preliminary data.</text>
</comment>
<feature type="domain" description="NAD(P)-binding" evidence="1">
    <location>
        <begin position="17"/>
        <end position="206"/>
    </location>
</feature>
<evidence type="ECO:0000313" key="2">
    <source>
        <dbReference type="EMBL" id="KAF9337773.1"/>
    </source>
</evidence>
<dbReference type="PANTHER" id="PTHR12126">
    <property type="entry name" value="NADH-UBIQUINONE OXIDOREDUCTASE 39 KDA SUBUNIT-RELATED"/>
    <property type="match status" value="1"/>
</dbReference>
<accession>A0A9P5ST16</accession>
<dbReference type="GO" id="GO:0044877">
    <property type="term" value="F:protein-containing complex binding"/>
    <property type="evidence" value="ECO:0007669"/>
    <property type="project" value="TreeGrafter"/>
</dbReference>
<dbReference type="InterPro" id="IPR051207">
    <property type="entry name" value="ComplexI_NDUFA9_subunit"/>
</dbReference>
<evidence type="ECO:0000313" key="3">
    <source>
        <dbReference type="Proteomes" id="UP000696485"/>
    </source>
</evidence>
<sequence>MVAPSFQALAKKLLVVGGTGGVGLQVCKQAVARGWDVVSLSRRGQPVITDAIDRSAPSGWIQKVNWSKGDSLDPSTYQDTITGADAVVHTVGMLLEDDYKDVLHSQSFEDLTKNVQSAIRGQNPLDTNKAPKSGLTYEKINRDTALTVANEAGKAGVESFVFISAAFAPPMVPNRYLTTKREAESALLTHPSKIRPIIFRPGFMSTPERPLTLPLAGLLQLSSAVLGNSVNGTIPFAQALSTPPLSMETLARAVMNAVENPEIKGIVDVGGIEELARNPYNAQVGASKKVESGEKKSE</sequence>
<dbReference type="AlphaFoldDB" id="A0A9P5ST16"/>
<dbReference type="Pfam" id="PF13460">
    <property type="entry name" value="NAD_binding_10"/>
    <property type="match status" value="1"/>
</dbReference>
<protein>
    <recommendedName>
        <fullName evidence="1">NAD(P)-binding domain-containing protein</fullName>
    </recommendedName>
</protein>
<evidence type="ECO:0000259" key="1">
    <source>
        <dbReference type="Pfam" id="PF13460"/>
    </source>
</evidence>
<dbReference type="PANTHER" id="PTHR12126:SF16">
    <property type="entry name" value="MIOREX COMPLEX COMPONENT 2"/>
    <property type="match status" value="1"/>
</dbReference>
<dbReference type="EMBL" id="JAAAUY010000017">
    <property type="protein sequence ID" value="KAF9337773.1"/>
    <property type="molecule type" value="Genomic_DNA"/>
</dbReference>
<dbReference type="InterPro" id="IPR036291">
    <property type="entry name" value="NAD(P)-bd_dom_sf"/>
</dbReference>
<dbReference type="Proteomes" id="UP000696485">
    <property type="component" value="Unassembled WGS sequence"/>
</dbReference>
<dbReference type="Gene3D" id="3.40.50.720">
    <property type="entry name" value="NAD(P)-binding Rossmann-like Domain"/>
    <property type="match status" value="1"/>
</dbReference>
<gene>
    <name evidence="2" type="ORF">BG006_002808</name>
</gene>
<dbReference type="SUPFAM" id="SSF51735">
    <property type="entry name" value="NAD(P)-binding Rossmann-fold domains"/>
    <property type="match status" value="1"/>
</dbReference>